<evidence type="ECO:0000256" key="1">
    <source>
        <dbReference type="RuleBase" id="RU003682"/>
    </source>
</evidence>
<proteinExistence type="inferred from homology"/>
<keyword evidence="1" id="KW-0560">Oxidoreductase</keyword>
<dbReference type="eggNOG" id="KOG0143">
    <property type="taxonomic scope" value="Eukaryota"/>
</dbReference>
<dbReference type="STRING" id="51511.ENSCSAVP00000007722"/>
<dbReference type="GO" id="GO:0046872">
    <property type="term" value="F:metal ion binding"/>
    <property type="evidence" value="ECO:0007669"/>
    <property type="project" value="UniProtKB-KW"/>
</dbReference>
<dbReference type="FunFam" id="2.60.120.330:FF:000038">
    <property type="entry name" value="Si:dkey-10o6.2"/>
    <property type="match status" value="1"/>
</dbReference>
<dbReference type="SUPFAM" id="SSF51197">
    <property type="entry name" value="Clavaminate synthase-like"/>
    <property type="match status" value="1"/>
</dbReference>
<dbReference type="GO" id="GO:0016491">
    <property type="term" value="F:oxidoreductase activity"/>
    <property type="evidence" value="ECO:0007669"/>
    <property type="project" value="UniProtKB-KW"/>
</dbReference>
<keyword evidence="1" id="KW-0479">Metal-binding</keyword>
<dbReference type="InterPro" id="IPR026992">
    <property type="entry name" value="DIOX_N"/>
</dbReference>
<dbReference type="HOGENOM" id="CLU_010119_6_1_1"/>
<protein>
    <recommendedName>
        <fullName evidence="2">Fe2OG dioxygenase domain-containing protein</fullName>
    </recommendedName>
</protein>
<accession>H2YQW2</accession>
<dbReference type="InterPro" id="IPR027443">
    <property type="entry name" value="IPNS-like_sf"/>
</dbReference>
<dbReference type="GeneTree" id="ENSGT00530000064489"/>
<keyword evidence="1" id="KW-0408">Iron</keyword>
<evidence type="ECO:0000313" key="3">
    <source>
        <dbReference type="Ensembl" id="ENSCSAVP00000007722.1"/>
    </source>
</evidence>
<reference evidence="3" key="2">
    <citation type="submission" date="2025-08" db="UniProtKB">
        <authorList>
            <consortium name="Ensembl"/>
        </authorList>
    </citation>
    <scope>IDENTIFICATION</scope>
</reference>
<dbReference type="Pfam" id="PF03171">
    <property type="entry name" value="2OG-FeII_Oxy"/>
    <property type="match status" value="1"/>
</dbReference>
<reference evidence="4" key="1">
    <citation type="submission" date="2003-08" db="EMBL/GenBank/DDBJ databases">
        <authorList>
            <person name="Birren B."/>
            <person name="Nusbaum C."/>
            <person name="Abebe A."/>
            <person name="Abouelleil A."/>
            <person name="Adekoya E."/>
            <person name="Ait-zahra M."/>
            <person name="Allen N."/>
            <person name="Allen T."/>
            <person name="An P."/>
            <person name="Anderson M."/>
            <person name="Anderson S."/>
            <person name="Arachchi H."/>
            <person name="Armbruster J."/>
            <person name="Bachantsang P."/>
            <person name="Baldwin J."/>
            <person name="Barry A."/>
            <person name="Bayul T."/>
            <person name="Blitshsteyn B."/>
            <person name="Bloom T."/>
            <person name="Blye J."/>
            <person name="Boguslavskiy L."/>
            <person name="Borowsky M."/>
            <person name="Boukhgalter B."/>
            <person name="Brunache A."/>
            <person name="Butler J."/>
            <person name="Calixte N."/>
            <person name="Calvo S."/>
            <person name="Camarata J."/>
            <person name="Campo K."/>
            <person name="Chang J."/>
            <person name="Cheshatsang Y."/>
            <person name="Citroen M."/>
            <person name="Collymore A."/>
            <person name="Considine T."/>
            <person name="Cook A."/>
            <person name="Cooke P."/>
            <person name="Corum B."/>
            <person name="Cuomo C."/>
            <person name="David R."/>
            <person name="Dawoe T."/>
            <person name="Degray S."/>
            <person name="Dodge S."/>
            <person name="Dooley K."/>
            <person name="Dorje P."/>
            <person name="Dorjee K."/>
            <person name="Dorris L."/>
            <person name="Duffey N."/>
            <person name="Dupes A."/>
            <person name="Elkins T."/>
            <person name="Engels R."/>
            <person name="Erickson J."/>
            <person name="Farina A."/>
            <person name="Faro S."/>
            <person name="Ferreira P."/>
            <person name="Fischer H."/>
            <person name="Fitzgerald M."/>
            <person name="Foley K."/>
            <person name="Gage D."/>
            <person name="Galagan J."/>
            <person name="Gearin G."/>
            <person name="Gnerre S."/>
            <person name="Gnirke A."/>
            <person name="Goyette A."/>
            <person name="Graham J."/>
            <person name="Grandbois E."/>
            <person name="Gyaltsen K."/>
            <person name="Hafez N."/>
            <person name="Hagopian D."/>
            <person name="Hagos B."/>
            <person name="Hall J."/>
            <person name="Hatcher B."/>
            <person name="Heller A."/>
            <person name="Higgins H."/>
            <person name="Honan T."/>
            <person name="Horn A."/>
            <person name="Houde N."/>
            <person name="Hughes L."/>
            <person name="Hulme W."/>
            <person name="Husby E."/>
            <person name="Iliev I."/>
            <person name="Jaffe D."/>
            <person name="Jones C."/>
            <person name="Kamal M."/>
            <person name="Kamat A."/>
            <person name="Kamvysselis M."/>
            <person name="Karlsson E."/>
            <person name="Kells C."/>
            <person name="Kieu A."/>
            <person name="Kisner P."/>
            <person name="Kodira C."/>
            <person name="Kulbokas E."/>
            <person name="Labutti K."/>
            <person name="Lama D."/>
            <person name="Landers T."/>
            <person name="Leger J."/>
            <person name="Levine S."/>
            <person name="Lewis D."/>
            <person name="Lewis T."/>
            <person name="Lindblad-toh K."/>
            <person name="Liu X."/>
            <person name="Lokyitsang T."/>
            <person name="Lokyitsang Y."/>
            <person name="Lucien O."/>
            <person name="Lui A."/>
            <person name="Ma L.J."/>
            <person name="Mabbitt R."/>
            <person name="Macdonald J."/>
            <person name="Maclean C."/>
            <person name="Major J."/>
            <person name="Manning J."/>
            <person name="Marabella R."/>
            <person name="Maru K."/>
            <person name="Matthews C."/>
            <person name="Mauceli E."/>
            <person name="Mccarthy M."/>
            <person name="Mcdonough S."/>
            <person name="Mcghee T."/>
            <person name="Meldrim J."/>
            <person name="Meneus L."/>
            <person name="Mesirov J."/>
            <person name="Mihalev A."/>
            <person name="Mihova T."/>
            <person name="Mikkelsen T."/>
            <person name="Mlenga V."/>
            <person name="Moru K."/>
            <person name="Mozes J."/>
            <person name="Mulrain L."/>
            <person name="Munson G."/>
            <person name="Naylor J."/>
            <person name="Newes C."/>
            <person name="Nguyen C."/>
            <person name="Nguyen N."/>
            <person name="Nguyen T."/>
            <person name="Nicol R."/>
            <person name="Nielsen C."/>
            <person name="Nizzari M."/>
            <person name="Norbu C."/>
            <person name="Norbu N."/>
            <person name="O'donnell P."/>
            <person name="Okoawo O."/>
            <person name="O'leary S."/>
            <person name="Omotosho B."/>
            <person name="O'neill K."/>
            <person name="Osman S."/>
            <person name="Parker S."/>
            <person name="Perrin D."/>
            <person name="Phunkhang P."/>
            <person name="Piqani B."/>
            <person name="Purcell S."/>
            <person name="Rachupka T."/>
            <person name="Ramasamy U."/>
            <person name="Rameau R."/>
            <person name="Ray V."/>
            <person name="Raymond C."/>
            <person name="Retta R."/>
            <person name="Richardson S."/>
            <person name="Rise C."/>
            <person name="Rodriguez J."/>
            <person name="Rogers J."/>
            <person name="Rogov P."/>
            <person name="Rutman M."/>
            <person name="Schupbach R."/>
            <person name="Seaman C."/>
            <person name="Settipalli S."/>
            <person name="Sharpe T."/>
            <person name="Sheridan J."/>
            <person name="Sherpa N."/>
            <person name="Shi J."/>
            <person name="Smirnov S."/>
            <person name="Smith C."/>
            <person name="Sougnez C."/>
            <person name="Spencer B."/>
            <person name="Stalker J."/>
            <person name="Stange-thomann N."/>
            <person name="Stavropoulos S."/>
            <person name="Stetson K."/>
            <person name="Stone C."/>
            <person name="Stone S."/>
            <person name="Stubbs M."/>
            <person name="Talamas J."/>
            <person name="Tchuinga P."/>
            <person name="Tenzing P."/>
            <person name="Tesfaye S."/>
            <person name="Theodore J."/>
            <person name="Thoulutsang Y."/>
            <person name="Topham K."/>
            <person name="Towey S."/>
            <person name="Tsamla T."/>
            <person name="Tsomo N."/>
            <person name="Vallee D."/>
            <person name="Vassiliev H."/>
            <person name="Venkataraman V."/>
            <person name="Vinson J."/>
            <person name="Vo A."/>
            <person name="Wade C."/>
            <person name="Wang S."/>
            <person name="Wangchuk T."/>
            <person name="Wangdi T."/>
            <person name="Whittaker C."/>
            <person name="Wilkinson J."/>
            <person name="Wu Y."/>
            <person name="Wyman D."/>
            <person name="Yadav S."/>
            <person name="Yang S."/>
            <person name="Yang X."/>
            <person name="Yeager S."/>
            <person name="Yee E."/>
            <person name="Young G."/>
            <person name="Zainoun J."/>
            <person name="Zembeck L."/>
            <person name="Zimmer A."/>
            <person name="Zody M."/>
            <person name="Lander E."/>
        </authorList>
    </citation>
    <scope>NUCLEOTIDE SEQUENCE [LARGE SCALE GENOMIC DNA]</scope>
</reference>
<dbReference type="InterPro" id="IPR044861">
    <property type="entry name" value="IPNS-like_FE2OG_OXY"/>
</dbReference>
<dbReference type="InterPro" id="IPR050231">
    <property type="entry name" value="Iron_ascorbate_oxido_reductase"/>
</dbReference>
<dbReference type="PANTHER" id="PTHR47990">
    <property type="entry name" value="2-OXOGLUTARATE (2OG) AND FE(II)-DEPENDENT OXYGENASE SUPERFAMILY PROTEIN-RELATED"/>
    <property type="match status" value="1"/>
</dbReference>
<sequence>MNHIPIVDFKDCYDETLVGYRSNIEATGKLLLDALSTVGFVYLKNTPIKSDEIAAVNKVTEEIFHASSSEKNKFEWDAKRNFGYVSLTRENVDPKKTDYKEAFNLGAEALDGDMSLSWPHHLSSDFYKVMIDFSQTCKQLSHQVLRVLAIGMGLKDEDFFIKCHSKMHTGQNYTTLRSLYYPPVPKDLPVNQTRLGVHSDYGSLTLLFQDDVGGLQVENTQNEFVDAVPIEGTVVVNIGDALESWTLGKLKSTKHKVIIPDDPSVRETVRRSLVYFVHPDHDTVINKPLVYANGDNAIEIKKTQKPITAFEHTRRKLDASYTY</sequence>
<organism evidence="3 4">
    <name type="scientific">Ciona savignyi</name>
    <name type="common">Pacific transparent sea squirt</name>
    <dbReference type="NCBI Taxonomy" id="51511"/>
    <lineage>
        <taxon>Eukaryota</taxon>
        <taxon>Metazoa</taxon>
        <taxon>Chordata</taxon>
        <taxon>Tunicata</taxon>
        <taxon>Ascidiacea</taxon>
        <taxon>Phlebobranchia</taxon>
        <taxon>Cionidae</taxon>
        <taxon>Ciona</taxon>
    </lineage>
</organism>
<dbReference type="AlphaFoldDB" id="H2YQW2"/>
<evidence type="ECO:0000313" key="4">
    <source>
        <dbReference type="Proteomes" id="UP000007875"/>
    </source>
</evidence>
<reference evidence="3" key="3">
    <citation type="submission" date="2025-09" db="UniProtKB">
        <authorList>
            <consortium name="Ensembl"/>
        </authorList>
    </citation>
    <scope>IDENTIFICATION</scope>
</reference>
<dbReference type="OMA" id="FTTRHDP"/>
<feature type="domain" description="Fe2OG dioxygenase" evidence="2">
    <location>
        <begin position="172"/>
        <end position="279"/>
    </location>
</feature>
<dbReference type="Proteomes" id="UP000007875">
    <property type="component" value="Unassembled WGS sequence"/>
</dbReference>
<dbReference type="Ensembl" id="ENSCSAVT00000007822.1">
    <property type="protein sequence ID" value="ENSCSAVP00000007722.1"/>
    <property type="gene ID" value="ENSCSAVG00000004616.1"/>
</dbReference>
<name>H2YQW2_CIOSA</name>
<dbReference type="PROSITE" id="PS51471">
    <property type="entry name" value="FE2OG_OXY"/>
    <property type="match status" value="1"/>
</dbReference>
<dbReference type="PRINTS" id="PR00682">
    <property type="entry name" value="IPNSYNTHASE"/>
</dbReference>
<comment type="similarity">
    <text evidence="1">Belongs to the iron/ascorbate-dependent oxidoreductase family.</text>
</comment>
<evidence type="ECO:0000259" key="2">
    <source>
        <dbReference type="PROSITE" id="PS51471"/>
    </source>
</evidence>
<dbReference type="Pfam" id="PF14226">
    <property type="entry name" value="DIOX_N"/>
    <property type="match status" value="1"/>
</dbReference>
<dbReference type="InterPro" id="IPR005123">
    <property type="entry name" value="Oxoglu/Fe-dep_dioxygenase_dom"/>
</dbReference>
<dbReference type="InParanoid" id="H2YQW2"/>
<keyword evidence="4" id="KW-1185">Reference proteome</keyword>
<dbReference type="Gene3D" id="2.60.120.330">
    <property type="entry name" value="B-lactam Antibiotic, Isopenicillin N Synthase, Chain"/>
    <property type="match status" value="1"/>
</dbReference>